<reference evidence="1" key="1">
    <citation type="submission" date="2020-10" db="EMBL/GenBank/DDBJ databases">
        <authorList>
            <person name="Gilroy R."/>
        </authorList>
    </citation>
    <scope>NUCLEOTIDE SEQUENCE</scope>
    <source>
        <strain evidence="1">ChiSjej4B22-8148</strain>
    </source>
</reference>
<dbReference type="EMBL" id="DVGK01000007">
    <property type="protein sequence ID" value="HIR12360.1"/>
    <property type="molecule type" value="Genomic_DNA"/>
</dbReference>
<dbReference type="Proteomes" id="UP000886757">
    <property type="component" value="Unassembled WGS sequence"/>
</dbReference>
<evidence type="ECO:0000313" key="2">
    <source>
        <dbReference type="Proteomes" id="UP000886757"/>
    </source>
</evidence>
<dbReference type="AlphaFoldDB" id="A0A9D1D7N2"/>
<sequence length="315" mass="36210">MIISASRRTDIPNYYSSWFLNRIREGFVLVRNPVNPHQVSRISLAPEAVDCIVFWTKNPEPMLERLGELKEYPFYFQFTLTPYGRDVEENVPYKKDRMIPVFKRLSQMIGGERVVWRYDPILFSGRYTPQYHLQAFKQIAEALRGYTDQCVISFVDTYAKNRKELQALGIYDLPEEELAEFAGKLGQMAAENGMEIGSCAERMDLAPYGICHNSCVDQKKIEKILGCSIRAAKDRNQREACGCIESIDIGAYNTCQNGCRYCYANAGIRAAARERKEYDPDSPVLCSRILEGDRITERKMKSLREEQISLEGIEE</sequence>
<reference evidence="1" key="2">
    <citation type="journal article" date="2021" name="PeerJ">
        <title>Extensive microbial diversity within the chicken gut microbiome revealed by metagenomics and culture.</title>
        <authorList>
            <person name="Gilroy R."/>
            <person name="Ravi A."/>
            <person name="Getino M."/>
            <person name="Pursley I."/>
            <person name="Horton D.L."/>
            <person name="Alikhan N.F."/>
            <person name="Baker D."/>
            <person name="Gharbi K."/>
            <person name="Hall N."/>
            <person name="Watson M."/>
            <person name="Adriaenssens E.M."/>
            <person name="Foster-Nyarko E."/>
            <person name="Jarju S."/>
            <person name="Secka A."/>
            <person name="Antonio M."/>
            <person name="Oren A."/>
            <person name="Chaudhuri R.R."/>
            <person name="La Ragione R."/>
            <person name="Hildebrand F."/>
            <person name="Pallen M.J."/>
        </authorList>
    </citation>
    <scope>NUCLEOTIDE SEQUENCE</scope>
    <source>
        <strain evidence="1">ChiSjej4B22-8148</strain>
    </source>
</reference>
<comment type="caution">
    <text evidence="1">The sequence shown here is derived from an EMBL/GenBank/DDBJ whole genome shotgun (WGS) entry which is preliminary data.</text>
</comment>
<organism evidence="1 2">
    <name type="scientific">Candidatus Choladousia intestinavium</name>
    <dbReference type="NCBI Taxonomy" id="2840727"/>
    <lineage>
        <taxon>Bacteria</taxon>
        <taxon>Bacillati</taxon>
        <taxon>Bacillota</taxon>
        <taxon>Clostridia</taxon>
        <taxon>Lachnospirales</taxon>
        <taxon>Lachnospiraceae</taxon>
        <taxon>Lachnospiraceae incertae sedis</taxon>
        <taxon>Candidatus Choladousia</taxon>
    </lineage>
</organism>
<name>A0A9D1D7N2_9FIRM</name>
<accession>A0A9D1D7N2</accession>
<dbReference type="Pfam" id="PF08902">
    <property type="entry name" value="DUF1848"/>
    <property type="match status" value="1"/>
</dbReference>
<evidence type="ECO:0000313" key="1">
    <source>
        <dbReference type="EMBL" id="HIR12360.1"/>
    </source>
</evidence>
<protein>
    <submittedName>
        <fullName evidence="1">DUF1848 domain-containing protein</fullName>
    </submittedName>
</protein>
<dbReference type="InterPro" id="IPR014998">
    <property type="entry name" value="DUF1848"/>
</dbReference>
<gene>
    <name evidence="1" type="ORF">IAB31_00355</name>
</gene>
<proteinExistence type="predicted"/>